<protein>
    <recommendedName>
        <fullName evidence="3">PKD domain-containing protein</fullName>
    </recommendedName>
</protein>
<keyword evidence="2" id="KW-1185">Reference proteome</keyword>
<dbReference type="EMBL" id="JAGHKO010000004">
    <property type="protein sequence ID" value="MBO9202482.1"/>
    <property type="molecule type" value="Genomic_DNA"/>
</dbReference>
<dbReference type="InterPro" id="IPR035986">
    <property type="entry name" value="PKD_dom_sf"/>
</dbReference>
<evidence type="ECO:0000313" key="1">
    <source>
        <dbReference type="EMBL" id="MBO9202482.1"/>
    </source>
</evidence>
<name>A0ABS3YY98_9BACT</name>
<accession>A0ABS3YY98</accession>
<sequence length="311" mass="34687">MKQNLSSVAIMLILSFFVSCKKDSDCKLCSPPTDKRPMADFTFSLDNNGQVPCTVTFTNTSKNSSGYTWYFSNTDSSNLRDEQRIFKIPRTYSVKLIALNAEGSDTITKQITIAPIMYSVVVYLITPRDKSFNPSYYKALKNATTNIQSWYRSQMGNNKTFVLNPLVLDTLTGLHDSTWYNSYGSTSGTDPRYYAFYNTQYELQQLLGSSYNTTNYAYFVYVAAPGGGAGIPGFCAMGDQDLKGLLGINPENPDPNRWIGGGGHELGHAFGLPHPDNQNGLAIMWTGYLIYPNCILQQSDRDILNASSFFR</sequence>
<evidence type="ECO:0000313" key="2">
    <source>
        <dbReference type="Proteomes" id="UP000677244"/>
    </source>
</evidence>
<proteinExistence type="predicted"/>
<reference evidence="1 2" key="1">
    <citation type="submission" date="2021-03" db="EMBL/GenBank/DDBJ databases">
        <title>Assistant Professor.</title>
        <authorList>
            <person name="Huq M.A."/>
        </authorList>
    </citation>
    <scope>NUCLEOTIDE SEQUENCE [LARGE SCALE GENOMIC DNA]</scope>
    <source>
        <strain evidence="1 2">MAH-29</strain>
    </source>
</reference>
<gene>
    <name evidence="1" type="ORF">J7I42_19500</name>
</gene>
<dbReference type="Proteomes" id="UP000677244">
    <property type="component" value="Unassembled WGS sequence"/>
</dbReference>
<dbReference type="SUPFAM" id="SSF55486">
    <property type="entry name" value="Metalloproteases ('zincins'), catalytic domain"/>
    <property type="match status" value="2"/>
</dbReference>
<dbReference type="InterPro" id="IPR013783">
    <property type="entry name" value="Ig-like_fold"/>
</dbReference>
<dbReference type="RefSeq" id="WP_209140527.1">
    <property type="nucleotide sequence ID" value="NZ_JAGHKO010000004.1"/>
</dbReference>
<dbReference type="Gene3D" id="2.60.40.10">
    <property type="entry name" value="Immunoglobulins"/>
    <property type="match status" value="1"/>
</dbReference>
<evidence type="ECO:0008006" key="3">
    <source>
        <dbReference type="Google" id="ProtNLM"/>
    </source>
</evidence>
<comment type="caution">
    <text evidence="1">The sequence shown here is derived from an EMBL/GenBank/DDBJ whole genome shotgun (WGS) entry which is preliminary data.</text>
</comment>
<dbReference type="PROSITE" id="PS51257">
    <property type="entry name" value="PROKAR_LIPOPROTEIN"/>
    <property type="match status" value="1"/>
</dbReference>
<organism evidence="1 2">
    <name type="scientific">Niastella soli</name>
    <dbReference type="NCBI Taxonomy" id="2821487"/>
    <lineage>
        <taxon>Bacteria</taxon>
        <taxon>Pseudomonadati</taxon>
        <taxon>Bacteroidota</taxon>
        <taxon>Chitinophagia</taxon>
        <taxon>Chitinophagales</taxon>
        <taxon>Chitinophagaceae</taxon>
        <taxon>Niastella</taxon>
    </lineage>
</organism>
<dbReference type="SUPFAM" id="SSF49299">
    <property type="entry name" value="PKD domain"/>
    <property type="match status" value="1"/>
</dbReference>